<gene>
    <name evidence="1" type="ORF">DCC35_12810</name>
</gene>
<keyword evidence="2" id="KW-1185">Reference proteome</keyword>
<protein>
    <recommendedName>
        <fullName evidence="3">DUF2116 family Zn-ribbon domain-containing protein</fullName>
    </recommendedName>
</protein>
<evidence type="ECO:0000313" key="1">
    <source>
        <dbReference type="EMBL" id="QCK15564.1"/>
    </source>
</evidence>
<evidence type="ECO:0008006" key="3">
    <source>
        <dbReference type="Google" id="ProtNLM"/>
    </source>
</evidence>
<proteinExistence type="predicted"/>
<accession>A0A4D7K427</accession>
<dbReference type="KEGG" id="fpf:DCC35_12810"/>
<evidence type="ECO:0000313" key="2">
    <source>
        <dbReference type="Proteomes" id="UP000298616"/>
    </source>
</evidence>
<dbReference type="EMBL" id="CP028923">
    <property type="protein sequence ID" value="QCK15564.1"/>
    <property type="molecule type" value="Genomic_DNA"/>
</dbReference>
<dbReference type="Proteomes" id="UP000298616">
    <property type="component" value="Chromosome"/>
</dbReference>
<sequence>MIIININQSFNTMSGTFVETRKCKQCNNSLHGRADQLFCDANCRSAYHFQNNNHEEMMIRSLTSYVRNNRRILKTLCYKGKTIVRKSVLDSMGFRFENFSGIYVTKNGAVYYLCFNYAFTPKYEKGIKKVLIVNKQEFMKDFDPWSFV</sequence>
<organism evidence="1 2">
    <name type="scientific">Mangrovivirga cuniculi</name>
    <dbReference type="NCBI Taxonomy" id="2715131"/>
    <lineage>
        <taxon>Bacteria</taxon>
        <taxon>Pseudomonadati</taxon>
        <taxon>Bacteroidota</taxon>
        <taxon>Cytophagia</taxon>
        <taxon>Cytophagales</taxon>
        <taxon>Mangrovivirgaceae</taxon>
        <taxon>Mangrovivirga</taxon>
    </lineage>
</organism>
<dbReference type="AlphaFoldDB" id="A0A4D7K427"/>
<name>A0A4D7K427_9BACT</name>
<dbReference type="RefSeq" id="WP_137091160.1">
    <property type="nucleotide sequence ID" value="NZ_CP028923.1"/>
</dbReference>
<dbReference type="OrthoDB" id="5187906at2"/>
<reference evidence="1 2" key="1">
    <citation type="submission" date="2018-04" db="EMBL/GenBank/DDBJ databases">
        <title>Complete genome uncultured novel isolate.</title>
        <authorList>
            <person name="Merlino G."/>
        </authorList>
    </citation>
    <scope>NUCLEOTIDE SEQUENCE [LARGE SCALE GENOMIC DNA]</scope>
    <source>
        <strain evidence="2">R1DC9</strain>
    </source>
</reference>